<feature type="region of interest" description="Disordered" evidence="6">
    <location>
        <begin position="1"/>
        <end position="31"/>
    </location>
</feature>
<dbReference type="SUPFAM" id="SSF54373">
    <property type="entry name" value="FAD-linked reductases, C-terminal domain"/>
    <property type="match status" value="1"/>
</dbReference>
<evidence type="ECO:0000256" key="2">
    <source>
        <dbReference type="ARBA" id="ARBA00009321"/>
    </source>
</evidence>
<dbReference type="InterPro" id="IPR015899">
    <property type="entry name" value="UDP-GalPyranose_mutase_C"/>
</dbReference>
<dbReference type="Gene3D" id="3.40.50.2000">
    <property type="entry name" value="Glycogen Phosphorylase B"/>
    <property type="match status" value="1"/>
</dbReference>
<dbReference type="PANTHER" id="PTHR21197">
    <property type="entry name" value="UDP-GALACTOPYRANOSE MUTASE"/>
    <property type="match status" value="1"/>
</dbReference>
<proteinExistence type="inferred from homology"/>
<keyword evidence="5" id="KW-0413">Isomerase</keyword>
<dbReference type="InterPro" id="IPR004379">
    <property type="entry name" value="UDP-GALP_mutase"/>
</dbReference>
<organism evidence="8 9">
    <name type="scientific">Azospirillum brasilense</name>
    <dbReference type="NCBI Taxonomy" id="192"/>
    <lineage>
        <taxon>Bacteria</taxon>
        <taxon>Pseudomonadati</taxon>
        <taxon>Pseudomonadota</taxon>
        <taxon>Alphaproteobacteria</taxon>
        <taxon>Rhodospirillales</taxon>
        <taxon>Azospirillaceae</taxon>
        <taxon>Azospirillum</taxon>
    </lineage>
</organism>
<name>A0A560B162_AZOBR</name>
<dbReference type="CDD" id="cd04950">
    <property type="entry name" value="GT4_TuaH-like"/>
    <property type="match status" value="1"/>
</dbReference>
<evidence type="ECO:0000313" key="8">
    <source>
        <dbReference type="EMBL" id="TWA66370.1"/>
    </source>
</evidence>
<keyword evidence="3" id="KW-0285">Flavoprotein</keyword>
<protein>
    <submittedName>
        <fullName evidence="8">UDP-galactopyranose mutase</fullName>
    </submittedName>
</protein>
<reference evidence="8 9" key="1">
    <citation type="submission" date="2019-06" db="EMBL/GenBank/DDBJ databases">
        <title>Genomic Encyclopedia of Type Strains, Phase IV (KMG-V): Genome sequencing to study the core and pangenomes of soil and plant-associated prokaryotes.</title>
        <authorList>
            <person name="Whitman W."/>
        </authorList>
    </citation>
    <scope>NUCLEOTIDE SEQUENCE [LARGE SCALE GENOMIC DNA]</scope>
    <source>
        <strain evidence="8 9">BR 11796</strain>
    </source>
</reference>
<comment type="caution">
    <text evidence="8">The sequence shown here is derived from an EMBL/GenBank/DDBJ whole genome shotgun (WGS) entry which is preliminary data.</text>
</comment>
<gene>
    <name evidence="8" type="ORF">FBZ82_10835</name>
</gene>
<comment type="cofactor">
    <cofactor evidence="1">
        <name>FAD</name>
        <dbReference type="ChEBI" id="CHEBI:57692"/>
    </cofactor>
</comment>
<keyword evidence="4" id="KW-0274">FAD</keyword>
<dbReference type="GO" id="GO:0005829">
    <property type="term" value="C:cytosol"/>
    <property type="evidence" value="ECO:0007669"/>
    <property type="project" value="TreeGrafter"/>
</dbReference>
<dbReference type="GO" id="GO:0050660">
    <property type="term" value="F:flavin adenine dinucleotide binding"/>
    <property type="evidence" value="ECO:0007669"/>
    <property type="project" value="TreeGrafter"/>
</dbReference>
<dbReference type="Pfam" id="PF13692">
    <property type="entry name" value="Glyco_trans_1_4"/>
    <property type="match status" value="1"/>
</dbReference>
<evidence type="ECO:0000313" key="9">
    <source>
        <dbReference type="Proteomes" id="UP000316083"/>
    </source>
</evidence>
<evidence type="ECO:0000256" key="5">
    <source>
        <dbReference type="ARBA" id="ARBA00023235"/>
    </source>
</evidence>
<dbReference type="Proteomes" id="UP000316083">
    <property type="component" value="Unassembled WGS sequence"/>
</dbReference>
<dbReference type="FunFam" id="3.40.50.720:FF:000397">
    <property type="entry name" value="UDP-galactopyranose mutase"/>
    <property type="match status" value="1"/>
</dbReference>
<comment type="similarity">
    <text evidence="2">Belongs to the UDP-galactopyranose/dTDP-fucopyranose mutase family.</text>
</comment>
<evidence type="ECO:0000256" key="3">
    <source>
        <dbReference type="ARBA" id="ARBA00022630"/>
    </source>
</evidence>
<evidence type="ECO:0000256" key="1">
    <source>
        <dbReference type="ARBA" id="ARBA00001974"/>
    </source>
</evidence>
<evidence type="ECO:0000256" key="6">
    <source>
        <dbReference type="SAM" id="MobiDB-lite"/>
    </source>
</evidence>
<accession>A0A560B162</accession>
<dbReference type="EMBL" id="VITF01000008">
    <property type="protein sequence ID" value="TWA66370.1"/>
    <property type="molecule type" value="Genomic_DNA"/>
</dbReference>
<feature type="domain" description="UDP-galactopyranose mutase C-terminal" evidence="7">
    <location>
        <begin position="584"/>
        <end position="781"/>
    </location>
</feature>
<dbReference type="Pfam" id="PF13450">
    <property type="entry name" value="NAD_binding_8"/>
    <property type="match status" value="1"/>
</dbReference>
<dbReference type="Gene3D" id="3.40.50.720">
    <property type="entry name" value="NAD(P)-binding Rossmann-like Domain"/>
    <property type="match status" value="3"/>
</dbReference>
<evidence type="ECO:0000259" key="7">
    <source>
        <dbReference type="Pfam" id="PF03275"/>
    </source>
</evidence>
<dbReference type="NCBIfam" id="TIGR00031">
    <property type="entry name" value="UDP-GALP_mutase"/>
    <property type="match status" value="1"/>
</dbReference>
<sequence>MSWAGQHQFPIGRNRKRTRPTADSPHSEITAPPSQTLICFSHLRWSFVYQRPQHLMSRFARDHRVLFVEEPIHNDTPEPWLDVREDEGVHVLVPRLPAGLDGEAAVTAQRQLLDRYLAEEGVTDPILWYYTPMSLGLSGHLRGALVVYDCMDELSAFHGAPPELVERERQLMARADVVFTGGVSLYEAKRTLHPNAHAFPSSVDVAHFAAARGIVEDPADQAAIPHPRLGFYGVIDERLDIALLDAAAAARPDWQFVLVGPVVKIDPADLPHRPNIHYLGPKSYDDLPHYLAGWDVALMPFARNESTRFISPTKTPEYLAAGRPVVSTSITDVVRGYGDSGVVRIADAPEDFVAAVAAALADAADPERLRATADHVLRDMSWDKTQGRMKTLMEQARQRGRAAPPAHRPAPAIHHPAIHPAKHANGHANGRAAGRRSGFDYLIVGAGFAGSVLAERLAAGLNKRVLLIDRRPHIGGNAYDHYDDAGVLIHRYGPHIFHTNAKPVADYLSRFTKWRPYEHRVLARVDERLVPIPINRTTVNQLYGLDLDEAGVAAFLKSRAEPVADVRTSEDVVVGAVGRELYEKFFRGYTRKQWGLDPSQLDKAVTARVPTRTNDDDRYFGDSFQAMPLNGYTRMFESMLDHPNIKVMLNTDFDDVRDEIAYDRIVFTGPIDEYFGHRFGKLPYRSLTFRHETVDREWFQPVAVVNEPSEGVPYTRVTEYKHLTGQSHPKTSITYEYPAAQGDPYYPIPRPENQELFRKYQALADDTPDVIFLGRLGTYRYYNMDQVVAQALAVYARLEKEEQQSRGLAAAARAFGSLGAEREVRVAGMGD</sequence>
<dbReference type="SUPFAM" id="SSF51971">
    <property type="entry name" value="Nucleotide-binding domain"/>
    <property type="match status" value="1"/>
</dbReference>
<dbReference type="GO" id="GO:0008767">
    <property type="term" value="F:UDP-galactopyranose mutase activity"/>
    <property type="evidence" value="ECO:0007669"/>
    <property type="project" value="InterPro"/>
</dbReference>
<dbReference type="SUPFAM" id="SSF53756">
    <property type="entry name" value="UDP-Glycosyltransferase/glycogen phosphorylase"/>
    <property type="match status" value="1"/>
</dbReference>
<dbReference type="AlphaFoldDB" id="A0A560B162"/>
<evidence type="ECO:0000256" key="4">
    <source>
        <dbReference type="ARBA" id="ARBA00022827"/>
    </source>
</evidence>
<dbReference type="PANTHER" id="PTHR21197:SF0">
    <property type="entry name" value="UDP-GALACTOPYRANOSE MUTASE"/>
    <property type="match status" value="1"/>
</dbReference>
<dbReference type="Pfam" id="PF03275">
    <property type="entry name" value="GLF"/>
    <property type="match status" value="1"/>
</dbReference>